<reference evidence="4" key="1">
    <citation type="submission" date="2017-09" db="EMBL/GenBank/DDBJ databases">
        <title>Depth-based differentiation of microbial function through sediment-hosted aquifers and enrichment of novel symbionts in the deep terrestrial subsurface.</title>
        <authorList>
            <person name="Probst A.J."/>
            <person name="Ladd B."/>
            <person name="Jarett J.K."/>
            <person name="Geller-Mcgrath D.E."/>
            <person name="Sieber C.M.K."/>
            <person name="Emerson J.B."/>
            <person name="Anantharaman K."/>
            <person name="Thomas B.C."/>
            <person name="Malmstrom R."/>
            <person name="Stieglmeier M."/>
            <person name="Klingl A."/>
            <person name="Woyke T."/>
            <person name="Ryan C.M."/>
            <person name="Banfield J.F."/>
        </authorList>
    </citation>
    <scope>NUCLEOTIDE SEQUENCE [LARGE SCALE GENOMIC DNA]</scope>
</reference>
<accession>A0A2M7SF47</accession>
<gene>
    <name evidence="3" type="ORF">COY52_00940</name>
</gene>
<keyword evidence="1" id="KW-0488">Methylation</keyword>
<dbReference type="PROSITE" id="PS00409">
    <property type="entry name" value="PROKAR_NTER_METHYL"/>
    <property type="match status" value="1"/>
</dbReference>
<dbReference type="InterPro" id="IPR045584">
    <property type="entry name" value="Pilin-like"/>
</dbReference>
<dbReference type="PANTHER" id="PTHR30093">
    <property type="entry name" value="GENERAL SECRETION PATHWAY PROTEIN G"/>
    <property type="match status" value="1"/>
</dbReference>
<keyword evidence="2" id="KW-0472">Membrane</keyword>
<name>A0A2M7SF47_9BACT</name>
<dbReference type="Gene3D" id="3.30.700.10">
    <property type="entry name" value="Glycoprotein, Type 4 Pilin"/>
    <property type="match status" value="1"/>
</dbReference>
<evidence type="ECO:0000313" key="3">
    <source>
        <dbReference type="EMBL" id="PIZ18157.1"/>
    </source>
</evidence>
<evidence type="ECO:0000256" key="1">
    <source>
        <dbReference type="ARBA" id="ARBA00022481"/>
    </source>
</evidence>
<dbReference type="Pfam" id="PF07963">
    <property type="entry name" value="N_methyl"/>
    <property type="match status" value="1"/>
</dbReference>
<dbReference type="Proteomes" id="UP000229307">
    <property type="component" value="Unassembled WGS sequence"/>
</dbReference>
<protein>
    <recommendedName>
        <fullName evidence="5">Prepilin-type N-terminal cleavage/methylation domain-containing protein</fullName>
    </recommendedName>
</protein>
<sequence length="127" mass="14083">MKTADIKGYTLIEVLVVFGIIALLILIAVPNFFSMREKSRAQACSRTLRQIEMSVEQYAMDSNKNKGDILSAEELVPTYIKRTPRCPSGGTYQNEGCTAGMLVIGETPTCSIGTNNPIIEWDDHILR</sequence>
<evidence type="ECO:0000313" key="4">
    <source>
        <dbReference type="Proteomes" id="UP000229307"/>
    </source>
</evidence>
<dbReference type="GO" id="GO:0015628">
    <property type="term" value="P:protein secretion by the type II secretion system"/>
    <property type="evidence" value="ECO:0007669"/>
    <property type="project" value="InterPro"/>
</dbReference>
<dbReference type="PRINTS" id="PR00813">
    <property type="entry name" value="BCTERIALGSPG"/>
</dbReference>
<organism evidence="3 4">
    <name type="scientific">Candidatus Desantisbacteria bacterium CG_4_10_14_0_8_um_filter_48_22</name>
    <dbReference type="NCBI Taxonomy" id="1974543"/>
    <lineage>
        <taxon>Bacteria</taxon>
        <taxon>Candidatus Desantisiibacteriota</taxon>
    </lineage>
</organism>
<dbReference type="SUPFAM" id="SSF54523">
    <property type="entry name" value="Pili subunits"/>
    <property type="match status" value="1"/>
</dbReference>
<evidence type="ECO:0000256" key="2">
    <source>
        <dbReference type="SAM" id="Phobius"/>
    </source>
</evidence>
<dbReference type="InterPro" id="IPR000983">
    <property type="entry name" value="Bac_GSPG_pilin"/>
</dbReference>
<dbReference type="NCBIfam" id="TIGR02532">
    <property type="entry name" value="IV_pilin_GFxxxE"/>
    <property type="match status" value="1"/>
</dbReference>
<feature type="transmembrane region" description="Helical" evidence="2">
    <location>
        <begin position="12"/>
        <end position="33"/>
    </location>
</feature>
<dbReference type="InterPro" id="IPR012902">
    <property type="entry name" value="N_methyl_site"/>
</dbReference>
<keyword evidence="2" id="KW-1133">Transmembrane helix</keyword>
<dbReference type="EMBL" id="PFMR01000031">
    <property type="protein sequence ID" value="PIZ18157.1"/>
    <property type="molecule type" value="Genomic_DNA"/>
</dbReference>
<keyword evidence="2" id="KW-0812">Transmembrane</keyword>
<dbReference type="GO" id="GO:0015627">
    <property type="term" value="C:type II protein secretion system complex"/>
    <property type="evidence" value="ECO:0007669"/>
    <property type="project" value="InterPro"/>
</dbReference>
<comment type="caution">
    <text evidence="3">The sequence shown here is derived from an EMBL/GenBank/DDBJ whole genome shotgun (WGS) entry which is preliminary data.</text>
</comment>
<evidence type="ECO:0008006" key="5">
    <source>
        <dbReference type="Google" id="ProtNLM"/>
    </source>
</evidence>
<dbReference type="AlphaFoldDB" id="A0A2M7SF47"/>
<proteinExistence type="predicted"/>